<dbReference type="SUPFAM" id="SSF51110">
    <property type="entry name" value="alpha-D-mannose-specific plant lectins"/>
    <property type="match status" value="1"/>
</dbReference>
<dbReference type="PIRSF" id="PIRSF002686">
    <property type="entry name" value="SLG"/>
    <property type="match status" value="1"/>
</dbReference>
<dbReference type="Proteomes" id="UP000325577">
    <property type="component" value="Linkage Group LG9"/>
</dbReference>
<dbReference type="CDD" id="cd00028">
    <property type="entry name" value="B_lectin"/>
    <property type="match status" value="1"/>
</dbReference>
<gene>
    <name evidence="5" type="ORF">F0562_018966</name>
</gene>
<protein>
    <recommendedName>
        <fullName evidence="7">Bulb-type lectin domain-containing protein</fullName>
    </recommendedName>
</protein>
<dbReference type="AlphaFoldDB" id="A0A5J4Z9J4"/>
<dbReference type="InterPro" id="IPR036426">
    <property type="entry name" value="Bulb-type_lectin_dom_sf"/>
</dbReference>
<feature type="domain" description="Apple" evidence="4">
    <location>
        <begin position="307"/>
        <end position="390"/>
    </location>
</feature>
<sequence length="391" mass="43331">MSTFSWYHSSRHEGGMGLENFISISTDILSPSQSIADNETLLSAGETFQLGFFSPSNSKNRYLGIWYYNISPQTTVWVANRNHPLNDSSGVMKIGGDGNLILVGHTGTVIWSTDLQNMSSKTTVAQLLDSGNLVLRDDSNENAESYVWQSFDNPSDTMLAGMLGWDLRIGLNRYLTSSKSADDPSPGEFSHGVDPRGLPQTVLRKGSAKQFRSGPWDGVQFSGIRMTANPLFIPKVVADPEEFCYEYDLYNESTLTISMLSSSGALQRLVWSSSSLGWPVIYTLPNDQYWDVLIWSGGCVRTNPLNCPRVEGFIALEGMKLPDFLEFWMNTSMTLKDCRKECLKNCSCTAYANSNATGGGNGCLLCFGDLIDIRKLTEYDSNQKLYIRVTA</sequence>
<dbReference type="InterPro" id="IPR035446">
    <property type="entry name" value="SLSG/EP1"/>
</dbReference>
<dbReference type="PROSITE" id="PS50927">
    <property type="entry name" value="BULB_LECTIN"/>
    <property type="match status" value="1"/>
</dbReference>
<organism evidence="5 6">
    <name type="scientific">Nyssa sinensis</name>
    <dbReference type="NCBI Taxonomy" id="561372"/>
    <lineage>
        <taxon>Eukaryota</taxon>
        <taxon>Viridiplantae</taxon>
        <taxon>Streptophyta</taxon>
        <taxon>Embryophyta</taxon>
        <taxon>Tracheophyta</taxon>
        <taxon>Spermatophyta</taxon>
        <taxon>Magnoliopsida</taxon>
        <taxon>eudicotyledons</taxon>
        <taxon>Gunneridae</taxon>
        <taxon>Pentapetalae</taxon>
        <taxon>asterids</taxon>
        <taxon>Cornales</taxon>
        <taxon>Nyssaceae</taxon>
        <taxon>Nyssa</taxon>
    </lineage>
</organism>
<dbReference type="SMART" id="SM00473">
    <property type="entry name" value="PAN_AP"/>
    <property type="match status" value="1"/>
</dbReference>
<dbReference type="PROSITE" id="PS50948">
    <property type="entry name" value="PAN"/>
    <property type="match status" value="1"/>
</dbReference>
<dbReference type="CDD" id="cd01098">
    <property type="entry name" value="PAN_AP_plant"/>
    <property type="match status" value="1"/>
</dbReference>
<feature type="domain" description="Bulb-type lectin" evidence="3">
    <location>
        <begin position="26"/>
        <end position="148"/>
    </location>
</feature>
<dbReference type="Pfam" id="PF08276">
    <property type="entry name" value="PAN_2"/>
    <property type="match status" value="1"/>
</dbReference>
<dbReference type="InterPro" id="IPR003609">
    <property type="entry name" value="Pan_app"/>
</dbReference>
<evidence type="ECO:0008006" key="7">
    <source>
        <dbReference type="Google" id="ProtNLM"/>
    </source>
</evidence>
<accession>A0A5J4Z9J4</accession>
<dbReference type="PANTHER" id="PTHR32444">
    <property type="entry name" value="BULB-TYPE LECTIN DOMAIN-CONTAINING PROTEIN"/>
    <property type="match status" value="1"/>
</dbReference>
<dbReference type="EMBL" id="CM018052">
    <property type="protein sequence ID" value="KAA8515423.1"/>
    <property type="molecule type" value="Genomic_DNA"/>
</dbReference>
<dbReference type="OrthoDB" id="1910371at2759"/>
<keyword evidence="2" id="KW-0325">Glycoprotein</keyword>
<dbReference type="Gene3D" id="2.90.10.10">
    <property type="entry name" value="Bulb-type lectin domain"/>
    <property type="match status" value="1"/>
</dbReference>
<evidence type="ECO:0000313" key="5">
    <source>
        <dbReference type="EMBL" id="KAA8515423.1"/>
    </source>
</evidence>
<name>A0A5J4Z9J4_9ASTE</name>
<evidence type="ECO:0000313" key="6">
    <source>
        <dbReference type="Proteomes" id="UP000325577"/>
    </source>
</evidence>
<keyword evidence="1" id="KW-0732">Signal</keyword>
<proteinExistence type="predicted"/>
<dbReference type="InterPro" id="IPR001480">
    <property type="entry name" value="Bulb-type_lectin_dom"/>
</dbReference>
<keyword evidence="6" id="KW-1185">Reference proteome</keyword>
<evidence type="ECO:0000256" key="1">
    <source>
        <dbReference type="ARBA" id="ARBA00022729"/>
    </source>
</evidence>
<dbReference type="SMART" id="SM00108">
    <property type="entry name" value="B_lectin"/>
    <property type="match status" value="1"/>
</dbReference>
<dbReference type="Pfam" id="PF01453">
    <property type="entry name" value="B_lectin"/>
    <property type="match status" value="1"/>
</dbReference>
<dbReference type="PANTHER" id="PTHR32444:SF234">
    <property type="entry name" value="RECEPTOR-LIKE SERINE_THREONINE-PROTEIN KINASE"/>
    <property type="match status" value="1"/>
</dbReference>
<evidence type="ECO:0000259" key="3">
    <source>
        <dbReference type="PROSITE" id="PS50927"/>
    </source>
</evidence>
<evidence type="ECO:0000259" key="4">
    <source>
        <dbReference type="PROSITE" id="PS50948"/>
    </source>
</evidence>
<evidence type="ECO:0000256" key="2">
    <source>
        <dbReference type="ARBA" id="ARBA00023180"/>
    </source>
</evidence>
<dbReference type="FunFam" id="2.90.10.10:FF:000004">
    <property type="entry name" value="G-type lectin S-receptor-like serine/threonine-protein kinase"/>
    <property type="match status" value="1"/>
</dbReference>
<dbReference type="GO" id="GO:0048544">
    <property type="term" value="P:recognition of pollen"/>
    <property type="evidence" value="ECO:0007669"/>
    <property type="project" value="InterPro"/>
</dbReference>
<reference evidence="5 6" key="1">
    <citation type="submission" date="2019-09" db="EMBL/GenBank/DDBJ databases">
        <title>A chromosome-level genome assembly of the Chinese tupelo Nyssa sinensis.</title>
        <authorList>
            <person name="Yang X."/>
            <person name="Kang M."/>
            <person name="Yang Y."/>
            <person name="Xiong H."/>
            <person name="Wang M."/>
            <person name="Zhang Z."/>
            <person name="Wang Z."/>
            <person name="Wu H."/>
            <person name="Ma T."/>
            <person name="Liu J."/>
            <person name="Xi Z."/>
        </authorList>
    </citation>
    <scope>NUCLEOTIDE SEQUENCE [LARGE SCALE GENOMIC DNA]</scope>
    <source>
        <strain evidence="5">J267</strain>
        <tissue evidence="5">Leaf</tissue>
    </source>
</reference>